<dbReference type="EMBL" id="NIXT01003632">
    <property type="protein sequence ID" value="OXE29097.1"/>
    <property type="molecule type" value="Genomic_DNA"/>
</dbReference>
<keyword evidence="5" id="KW-0411">Iron-sulfur</keyword>
<evidence type="ECO:0000256" key="5">
    <source>
        <dbReference type="ARBA" id="ARBA00023014"/>
    </source>
</evidence>
<feature type="non-terminal residue" evidence="6">
    <location>
        <position position="1"/>
    </location>
</feature>
<dbReference type="InterPro" id="IPR004137">
    <property type="entry name" value="HCP/CODH"/>
</dbReference>
<organism evidence="6 7">
    <name type="scientific">Vibrio parahaemolyticus</name>
    <dbReference type="NCBI Taxonomy" id="670"/>
    <lineage>
        <taxon>Bacteria</taxon>
        <taxon>Pseudomonadati</taxon>
        <taxon>Pseudomonadota</taxon>
        <taxon>Gammaproteobacteria</taxon>
        <taxon>Vibrionales</taxon>
        <taxon>Vibrionaceae</taxon>
        <taxon>Vibrio</taxon>
    </lineage>
</organism>
<dbReference type="InterPro" id="IPR011254">
    <property type="entry name" value="Prismane-like_sf"/>
</dbReference>
<dbReference type="Gene3D" id="1.20.1270.20">
    <property type="match status" value="1"/>
</dbReference>
<dbReference type="AlphaFoldDB" id="A0A227J3K5"/>
<evidence type="ECO:0000256" key="2">
    <source>
        <dbReference type="ARBA" id="ARBA00022723"/>
    </source>
</evidence>
<comment type="caution">
    <text evidence="6">The sequence shown here is derived from an EMBL/GenBank/DDBJ whole genome shotgun (WGS) entry which is preliminary data.</text>
</comment>
<dbReference type="GO" id="GO:0046872">
    <property type="term" value="F:metal ion binding"/>
    <property type="evidence" value="ECO:0007669"/>
    <property type="project" value="UniProtKB-KW"/>
</dbReference>
<keyword evidence="2" id="KW-0479">Metal-binding</keyword>
<sequence>ANFELPNSAEAILAFAPQVAVNRGKDQVHEDVIGLRLLCLYGLKGAAAYMEHARVLEQTNNDIYAEYHEIMAWLGTDPEDLGELLDCSMRIGLMNYKVME</sequence>
<evidence type="ECO:0000256" key="1">
    <source>
        <dbReference type="ARBA" id="ARBA00022490"/>
    </source>
</evidence>
<dbReference type="SUPFAM" id="SSF56821">
    <property type="entry name" value="Prismane protein-like"/>
    <property type="match status" value="1"/>
</dbReference>
<dbReference type="Proteomes" id="UP000214596">
    <property type="component" value="Unassembled WGS sequence"/>
</dbReference>
<reference evidence="6 7" key="1">
    <citation type="journal article" date="2017" name="Appl. Environ. Microbiol.">
        <title>Parallel evolution of two clades of a major Atlantic endemic Vibrio parahaemolyticus pathogen lineage by independent acquisition of related pathogenicity islands.</title>
        <authorList>
            <person name="Xu F."/>
            <person name="Gonzalez-Escalona N."/>
            <person name="Drees K.P."/>
            <person name="Sebra R.P."/>
            <person name="Cooper V.S."/>
            <person name="Jones S.H."/>
            <person name="Whistler C.A."/>
        </authorList>
    </citation>
    <scope>NUCLEOTIDE SEQUENCE [LARGE SCALE GENOMIC DNA]</scope>
    <source>
        <strain evidence="6 7">MAVP-3</strain>
    </source>
</reference>
<evidence type="ECO:0000313" key="7">
    <source>
        <dbReference type="Proteomes" id="UP000214596"/>
    </source>
</evidence>
<dbReference type="Pfam" id="PF03063">
    <property type="entry name" value="Prismane"/>
    <property type="match status" value="1"/>
</dbReference>
<dbReference type="InterPro" id="IPR016100">
    <property type="entry name" value="Prismane_a-bundle"/>
</dbReference>
<dbReference type="GO" id="GO:0051536">
    <property type="term" value="F:iron-sulfur cluster binding"/>
    <property type="evidence" value="ECO:0007669"/>
    <property type="project" value="UniProtKB-KW"/>
</dbReference>
<evidence type="ECO:0000256" key="3">
    <source>
        <dbReference type="ARBA" id="ARBA00023002"/>
    </source>
</evidence>
<dbReference type="FunFam" id="1.20.1270.20:FF:000001">
    <property type="entry name" value="Hydroxylamine reductase"/>
    <property type="match status" value="1"/>
</dbReference>
<protein>
    <submittedName>
        <fullName evidence="6">Hydroxylamine reductase</fullName>
    </submittedName>
</protein>
<gene>
    <name evidence="6" type="ORF">CA163_30425</name>
</gene>
<evidence type="ECO:0000256" key="4">
    <source>
        <dbReference type="ARBA" id="ARBA00023004"/>
    </source>
</evidence>
<accession>A0A227J3K5</accession>
<name>A0A227J3K5_VIBPH</name>
<evidence type="ECO:0000313" key="6">
    <source>
        <dbReference type="EMBL" id="OXE29097.1"/>
    </source>
</evidence>
<keyword evidence="4" id="KW-0408">Iron</keyword>
<keyword evidence="3" id="KW-0560">Oxidoreductase</keyword>
<proteinExistence type="predicted"/>
<dbReference type="GO" id="GO:0016491">
    <property type="term" value="F:oxidoreductase activity"/>
    <property type="evidence" value="ECO:0007669"/>
    <property type="project" value="UniProtKB-KW"/>
</dbReference>
<keyword evidence="1" id="KW-0963">Cytoplasm</keyword>
<feature type="non-terminal residue" evidence="6">
    <location>
        <position position="100"/>
    </location>
</feature>